<keyword evidence="2" id="KW-1185">Reference proteome</keyword>
<sequence>MEYCQGRQSGPIQLIGQHNAHIELLTIRGASRTPSGPAALYCEGSRDVTIRRVRIEHPQHAVGLLFVRCPRLLVEQLEVIAIGTDRPNSGCASGSHDCENVHGQHSAGVTLTQLALTGGSSGVELHDCPYATLRTLAVRNVRGPYPRGQAVQFSLSPHSVLEDFYAINTPFDSWVEDIVSVWRSANCSVRRGLIDGNNSPTGVGVMFENAGGEAGGYLADVDAVNMGDGCFSGYPADGLTIHRCRCGWNHCKGWGGREDPKSGGQLWAAGDENGVRSRGVVVRECTYWDVCAPWRPAHWQQSERGFASVDITQRQFTPRAALQLSFCSAPPPPERASPATAVEQGVDVEHAEKPPPEPAPLTAAVEQVAGVEHANMPGGVKVCLFALLEPSTSDPVH</sequence>
<protein>
    <submittedName>
        <fullName evidence="1">Uncharacterized protein</fullName>
    </submittedName>
</protein>
<dbReference type="InterPro" id="IPR011050">
    <property type="entry name" value="Pectin_lyase_fold/virulence"/>
</dbReference>
<accession>A0AB34IEQ6</accession>
<comment type="caution">
    <text evidence="1">The sequence shown here is derived from an EMBL/GenBank/DDBJ whole genome shotgun (WGS) entry which is preliminary data.</text>
</comment>
<organism evidence="1 2">
    <name type="scientific">Prymnesium parvum</name>
    <name type="common">Toxic golden alga</name>
    <dbReference type="NCBI Taxonomy" id="97485"/>
    <lineage>
        <taxon>Eukaryota</taxon>
        <taxon>Haptista</taxon>
        <taxon>Haptophyta</taxon>
        <taxon>Prymnesiophyceae</taxon>
        <taxon>Prymnesiales</taxon>
        <taxon>Prymnesiaceae</taxon>
        <taxon>Prymnesium</taxon>
    </lineage>
</organism>
<dbReference type="EMBL" id="JBGBPQ010000027">
    <property type="protein sequence ID" value="KAL1498753.1"/>
    <property type="molecule type" value="Genomic_DNA"/>
</dbReference>
<name>A0AB34IEQ6_PRYPA</name>
<evidence type="ECO:0000313" key="2">
    <source>
        <dbReference type="Proteomes" id="UP001515480"/>
    </source>
</evidence>
<dbReference type="SUPFAM" id="SSF51126">
    <property type="entry name" value="Pectin lyase-like"/>
    <property type="match status" value="1"/>
</dbReference>
<dbReference type="AlphaFoldDB" id="A0AB34IEQ6"/>
<evidence type="ECO:0000313" key="1">
    <source>
        <dbReference type="EMBL" id="KAL1498753.1"/>
    </source>
</evidence>
<gene>
    <name evidence="1" type="ORF">AB1Y20_014063</name>
</gene>
<dbReference type="Proteomes" id="UP001515480">
    <property type="component" value="Unassembled WGS sequence"/>
</dbReference>
<proteinExistence type="predicted"/>
<dbReference type="Gene3D" id="2.160.20.10">
    <property type="entry name" value="Single-stranded right-handed beta-helix, Pectin lyase-like"/>
    <property type="match status" value="1"/>
</dbReference>
<reference evidence="1 2" key="1">
    <citation type="journal article" date="2024" name="Science">
        <title>Giant polyketide synthase enzymes in the biosynthesis of giant marine polyether toxins.</title>
        <authorList>
            <person name="Fallon T.R."/>
            <person name="Shende V.V."/>
            <person name="Wierzbicki I.H."/>
            <person name="Pendleton A.L."/>
            <person name="Watervoot N.F."/>
            <person name="Auber R.P."/>
            <person name="Gonzalez D.J."/>
            <person name="Wisecaver J.H."/>
            <person name="Moore B.S."/>
        </authorList>
    </citation>
    <scope>NUCLEOTIDE SEQUENCE [LARGE SCALE GENOMIC DNA]</scope>
    <source>
        <strain evidence="1 2">12B1</strain>
    </source>
</reference>
<dbReference type="InterPro" id="IPR012334">
    <property type="entry name" value="Pectin_lyas_fold"/>
</dbReference>